<feature type="compositionally biased region" description="Polar residues" evidence="1">
    <location>
        <begin position="187"/>
        <end position="198"/>
    </location>
</feature>
<feature type="compositionally biased region" description="Polar residues" evidence="1">
    <location>
        <begin position="88"/>
        <end position="97"/>
    </location>
</feature>
<keyword evidence="2" id="KW-1133">Transmembrane helix</keyword>
<feature type="transmembrane region" description="Helical" evidence="2">
    <location>
        <begin position="378"/>
        <end position="397"/>
    </location>
</feature>
<feature type="compositionally biased region" description="Polar residues" evidence="1">
    <location>
        <begin position="205"/>
        <end position="214"/>
    </location>
</feature>
<evidence type="ECO:0000256" key="2">
    <source>
        <dbReference type="SAM" id="Phobius"/>
    </source>
</evidence>
<keyword evidence="2" id="KW-0472">Membrane</keyword>
<feature type="compositionally biased region" description="Low complexity" evidence="1">
    <location>
        <begin position="117"/>
        <end position="152"/>
    </location>
</feature>
<evidence type="ECO:0000313" key="4">
    <source>
        <dbReference type="Proteomes" id="UP000008141"/>
    </source>
</evidence>
<dbReference type="AlphaFoldDB" id="E1Z7P2"/>
<name>E1Z7P2_CHLVA</name>
<dbReference type="OrthoDB" id="10663892at2759"/>
<keyword evidence="2" id="KW-0812">Transmembrane</keyword>
<feature type="compositionally biased region" description="Low complexity" evidence="1">
    <location>
        <begin position="35"/>
        <end position="60"/>
    </location>
</feature>
<feature type="region of interest" description="Disordered" evidence="1">
    <location>
        <begin position="178"/>
        <end position="267"/>
    </location>
</feature>
<dbReference type="InParanoid" id="E1Z7P2"/>
<gene>
    <name evidence="3" type="ORF">CHLNCDRAFT_142067</name>
</gene>
<sequence>MEAAEVPVFEEHATPPQQAGAEEAVAAHQPPVGTPPGAGLALALPPSTAAAAEGAAAAGDPPRRWSLDLASSTHSDWELLSAGHDSHCGSSPRSVSPSDAYDSEGEAAEARAEAEAEAGAEAAAEHAAPQLDAGSTAELGEATAAAAAAAEDASAEPEVGPEGVPTAQLVLAPAAMAEAPGTDIDSPRSSYERTSSLASGHDLYSLSQDGSADSLTEDDDYIGGMMLRGEPDRPAGVEAAEPGVHSGSEDEARGPGGGGGGGKPRRAELQPLACAPAAALAAAARGAYCAASRHLHELAASVSAVLAGMVPAAADVARHVMRGVADMVDTLRERMAALPQGLSSLAAAMNPAAAAAAGHMQEAAQRARKQLGYRSINWAKVALLLGVTCGGLALALYRSRTEQARLTLALARREADLSRLLSKVMELQRNITQRHHPLIRHVAASPPTPFWPAVIVV</sequence>
<dbReference type="RefSeq" id="XP_005850055.1">
    <property type="nucleotide sequence ID" value="XM_005849993.1"/>
</dbReference>
<dbReference type="GeneID" id="17357667"/>
<dbReference type="STRING" id="554065.E1Z7P2"/>
<accession>E1Z7P2</accession>
<feature type="region of interest" description="Disordered" evidence="1">
    <location>
        <begin position="83"/>
        <end position="163"/>
    </location>
</feature>
<dbReference type="EMBL" id="GL433838">
    <property type="protein sequence ID" value="EFN57953.1"/>
    <property type="molecule type" value="Genomic_DNA"/>
</dbReference>
<protein>
    <submittedName>
        <fullName evidence="3">Uncharacterized protein</fullName>
    </submittedName>
</protein>
<proteinExistence type="predicted"/>
<dbReference type="KEGG" id="cvr:CHLNCDRAFT_142067"/>
<evidence type="ECO:0000313" key="3">
    <source>
        <dbReference type="EMBL" id="EFN57953.1"/>
    </source>
</evidence>
<dbReference type="Proteomes" id="UP000008141">
    <property type="component" value="Unassembled WGS sequence"/>
</dbReference>
<feature type="region of interest" description="Disordered" evidence="1">
    <location>
        <begin position="1"/>
        <end position="69"/>
    </location>
</feature>
<evidence type="ECO:0000256" key="1">
    <source>
        <dbReference type="SAM" id="MobiDB-lite"/>
    </source>
</evidence>
<keyword evidence="4" id="KW-1185">Reference proteome</keyword>
<organism evidence="4">
    <name type="scientific">Chlorella variabilis</name>
    <name type="common">Green alga</name>
    <dbReference type="NCBI Taxonomy" id="554065"/>
    <lineage>
        <taxon>Eukaryota</taxon>
        <taxon>Viridiplantae</taxon>
        <taxon>Chlorophyta</taxon>
        <taxon>core chlorophytes</taxon>
        <taxon>Trebouxiophyceae</taxon>
        <taxon>Chlorellales</taxon>
        <taxon>Chlorellaceae</taxon>
        <taxon>Chlorella clade</taxon>
        <taxon>Chlorella</taxon>
    </lineage>
</organism>
<reference evidence="3 4" key="1">
    <citation type="journal article" date="2010" name="Plant Cell">
        <title>The Chlorella variabilis NC64A genome reveals adaptation to photosymbiosis, coevolution with viruses, and cryptic sex.</title>
        <authorList>
            <person name="Blanc G."/>
            <person name="Duncan G."/>
            <person name="Agarkova I."/>
            <person name="Borodovsky M."/>
            <person name="Gurnon J."/>
            <person name="Kuo A."/>
            <person name="Lindquist E."/>
            <person name="Lucas S."/>
            <person name="Pangilinan J."/>
            <person name="Polle J."/>
            <person name="Salamov A."/>
            <person name="Terry A."/>
            <person name="Yamada T."/>
            <person name="Dunigan D.D."/>
            <person name="Grigoriev I.V."/>
            <person name="Claverie J.M."/>
            <person name="Van Etten J.L."/>
        </authorList>
    </citation>
    <scope>NUCLEOTIDE SEQUENCE [LARGE SCALE GENOMIC DNA]</scope>
    <source>
        <strain evidence="3 4">NC64A</strain>
    </source>
</reference>